<name>A0A9W7AMY6_9STRA</name>
<dbReference type="InterPro" id="IPR005046">
    <property type="entry name" value="DUF285"/>
</dbReference>
<dbReference type="Proteomes" id="UP001165122">
    <property type="component" value="Unassembled WGS sequence"/>
</dbReference>
<proteinExistence type="predicted"/>
<evidence type="ECO:0000313" key="1">
    <source>
        <dbReference type="EMBL" id="GMH75921.1"/>
    </source>
</evidence>
<evidence type="ECO:0008006" key="3">
    <source>
        <dbReference type="Google" id="ProtNLM"/>
    </source>
</evidence>
<comment type="caution">
    <text evidence="1">The sequence shown here is derived from an EMBL/GenBank/DDBJ whole genome shotgun (WGS) entry which is preliminary data.</text>
</comment>
<dbReference type="EMBL" id="BRXW01000737">
    <property type="protein sequence ID" value="GMH75921.1"/>
    <property type="molecule type" value="Genomic_DNA"/>
</dbReference>
<organism evidence="1 2">
    <name type="scientific">Triparma laevis f. longispina</name>
    <dbReference type="NCBI Taxonomy" id="1714387"/>
    <lineage>
        <taxon>Eukaryota</taxon>
        <taxon>Sar</taxon>
        <taxon>Stramenopiles</taxon>
        <taxon>Ochrophyta</taxon>
        <taxon>Bolidophyceae</taxon>
        <taxon>Parmales</taxon>
        <taxon>Triparmaceae</taxon>
        <taxon>Triparma</taxon>
    </lineage>
</organism>
<reference evidence="2" key="1">
    <citation type="journal article" date="2023" name="Commun. Biol.">
        <title>Genome analysis of Parmales, the sister group of diatoms, reveals the evolutionary specialization of diatoms from phago-mixotrophs to photoautotrophs.</title>
        <authorList>
            <person name="Ban H."/>
            <person name="Sato S."/>
            <person name="Yoshikawa S."/>
            <person name="Yamada K."/>
            <person name="Nakamura Y."/>
            <person name="Ichinomiya M."/>
            <person name="Sato N."/>
            <person name="Blanc-Mathieu R."/>
            <person name="Endo H."/>
            <person name="Kuwata A."/>
            <person name="Ogata H."/>
        </authorList>
    </citation>
    <scope>NUCLEOTIDE SEQUENCE [LARGE SCALE GENOMIC DNA]</scope>
    <source>
        <strain evidence="2">NIES 3700</strain>
    </source>
</reference>
<dbReference type="Pfam" id="PF03382">
    <property type="entry name" value="DUF285"/>
    <property type="match status" value="1"/>
</dbReference>
<keyword evidence="2" id="KW-1185">Reference proteome</keyword>
<evidence type="ECO:0000313" key="2">
    <source>
        <dbReference type="Proteomes" id="UP001165122"/>
    </source>
</evidence>
<accession>A0A9W7AMY6</accession>
<gene>
    <name evidence="1" type="ORF">TrLO_g14918</name>
</gene>
<dbReference type="AlphaFoldDB" id="A0A9W7AMY6"/>
<protein>
    <recommendedName>
        <fullName evidence="3">BspA family leucine-rich repeat surface protein</fullName>
    </recommendedName>
</protein>
<sequence length="96" mass="11113">MRWMFGGCESFDQDLSGRNVENCKNMYSMFYGAEKFNKDSVKNWNLGGKNTANMFENGAHGANWMKWIKERKFVNTSFKVAVKKWCDDSGAAEVKY</sequence>